<evidence type="ECO:0000313" key="2">
    <source>
        <dbReference type="EMBL" id="GLL03378.1"/>
    </source>
</evidence>
<evidence type="ECO:0008006" key="4">
    <source>
        <dbReference type="Google" id="ProtNLM"/>
    </source>
</evidence>
<dbReference type="EMBL" id="BSFP01000033">
    <property type="protein sequence ID" value="GLL03378.1"/>
    <property type="molecule type" value="Genomic_DNA"/>
</dbReference>
<comment type="caution">
    <text evidence="2">The sequence shown here is derived from an EMBL/GenBank/DDBJ whole genome shotgun (WGS) entry which is preliminary data.</text>
</comment>
<feature type="region of interest" description="Disordered" evidence="1">
    <location>
        <begin position="132"/>
        <end position="159"/>
    </location>
</feature>
<sequence>MEAAADGPARRRRGLTGLVRSPWRRRLVLAGALAAVLTAGLLTAQVTDFGRRPAASASASEVLHGAAAAALARPGVTVRDDQFVYVESLDSGVAIGLAGTRLETRHRDVWMSVDGTQDGLIRIDRTDVAVPGCRNGRQTQSKGGKSETTACRPVRGYLPDLPTDSDRMREYLYAHSSGGNPRDQQAFTTAADLIREAYLSPAALAAVFDAVAKIPGVDVVGDVTDQAGRHGVAVALDEVQGMRTELVFDKQTHAFLGVRAVMYRDSPADGLHKGDVFSSFAVLHVAVVDRAGQTP</sequence>
<organism evidence="2 3">
    <name type="scientific">Dactylosporangium matsuzakiense</name>
    <dbReference type="NCBI Taxonomy" id="53360"/>
    <lineage>
        <taxon>Bacteria</taxon>
        <taxon>Bacillati</taxon>
        <taxon>Actinomycetota</taxon>
        <taxon>Actinomycetes</taxon>
        <taxon>Micromonosporales</taxon>
        <taxon>Micromonosporaceae</taxon>
        <taxon>Dactylosporangium</taxon>
    </lineage>
</organism>
<proteinExistence type="predicted"/>
<name>A0A9W6KLI1_9ACTN</name>
<dbReference type="Proteomes" id="UP001143480">
    <property type="component" value="Unassembled WGS sequence"/>
</dbReference>
<feature type="compositionally biased region" description="Polar residues" evidence="1">
    <location>
        <begin position="136"/>
        <end position="149"/>
    </location>
</feature>
<evidence type="ECO:0000256" key="1">
    <source>
        <dbReference type="SAM" id="MobiDB-lite"/>
    </source>
</evidence>
<keyword evidence="3" id="KW-1185">Reference proteome</keyword>
<evidence type="ECO:0000313" key="3">
    <source>
        <dbReference type="Proteomes" id="UP001143480"/>
    </source>
</evidence>
<reference evidence="2" key="1">
    <citation type="journal article" date="2014" name="Int. J. Syst. Evol. Microbiol.">
        <title>Complete genome sequence of Corynebacterium casei LMG S-19264T (=DSM 44701T), isolated from a smear-ripened cheese.</title>
        <authorList>
            <consortium name="US DOE Joint Genome Institute (JGI-PGF)"/>
            <person name="Walter F."/>
            <person name="Albersmeier A."/>
            <person name="Kalinowski J."/>
            <person name="Ruckert C."/>
        </authorList>
    </citation>
    <scope>NUCLEOTIDE SEQUENCE</scope>
    <source>
        <strain evidence="2">VKM Ac-1321</strain>
    </source>
</reference>
<dbReference type="NCBIfam" id="NF038083">
    <property type="entry name" value="CU044_5270_fam"/>
    <property type="match status" value="1"/>
</dbReference>
<accession>A0A9W6KLI1</accession>
<gene>
    <name evidence="2" type="ORF">GCM10017581_051230</name>
</gene>
<dbReference type="InterPro" id="IPR047789">
    <property type="entry name" value="CU044_5270-like"/>
</dbReference>
<reference evidence="2" key="2">
    <citation type="submission" date="2023-01" db="EMBL/GenBank/DDBJ databases">
        <authorList>
            <person name="Sun Q."/>
            <person name="Evtushenko L."/>
        </authorList>
    </citation>
    <scope>NUCLEOTIDE SEQUENCE</scope>
    <source>
        <strain evidence="2">VKM Ac-1321</strain>
    </source>
</reference>
<protein>
    <recommendedName>
        <fullName evidence="4">CU044_5270 family protein</fullName>
    </recommendedName>
</protein>
<dbReference type="AlphaFoldDB" id="A0A9W6KLI1"/>